<protein>
    <recommendedName>
        <fullName evidence="6">Transmembrane protein</fullName>
    </recommendedName>
</protein>
<evidence type="ECO:0000256" key="2">
    <source>
        <dbReference type="SAM" id="MobiDB-lite"/>
    </source>
</evidence>
<evidence type="ECO:0000313" key="5">
    <source>
        <dbReference type="Proteomes" id="UP000721236"/>
    </source>
</evidence>
<feature type="transmembrane region" description="Helical" evidence="3">
    <location>
        <begin position="132"/>
        <end position="158"/>
    </location>
</feature>
<reference evidence="4 5" key="1">
    <citation type="submission" date="2021-08" db="EMBL/GenBank/DDBJ databases">
        <authorList>
            <person name="Peeters C."/>
        </authorList>
    </citation>
    <scope>NUCLEOTIDE SEQUENCE [LARGE SCALE GENOMIC DNA]</scope>
    <source>
        <strain evidence="4 5">LMG 21510</strain>
    </source>
</reference>
<name>A0ABN7Z973_9BURK</name>
<accession>A0ABN7Z973</accession>
<evidence type="ECO:0008006" key="6">
    <source>
        <dbReference type="Google" id="ProtNLM"/>
    </source>
</evidence>
<proteinExistence type="predicted"/>
<dbReference type="EMBL" id="CAJZAH010000005">
    <property type="protein sequence ID" value="CAG9180926.1"/>
    <property type="molecule type" value="Genomic_DNA"/>
</dbReference>
<sequence length="159" mass="17113">MTYFAAAAPWRSGGPVAGRMSFPREFTVPLFRKRFMALDPATVSTVLSLLPTILEQANKTIEKIKKGKRKDEAGGTSDVPGEIAGGRDTATRIAELEHAAVQQAETVKMLAEQHAITIEALRKEAARLDRRLRLMTAVAMAGFALGLAGVVVAVNALLR</sequence>
<evidence type="ECO:0000256" key="3">
    <source>
        <dbReference type="SAM" id="Phobius"/>
    </source>
</evidence>
<keyword evidence="3" id="KW-1133">Transmembrane helix</keyword>
<keyword evidence="3" id="KW-0812">Transmembrane</keyword>
<evidence type="ECO:0000256" key="1">
    <source>
        <dbReference type="SAM" id="Coils"/>
    </source>
</evidence>
<gene>
    <name evidence="4" type="ORF">LMG21510_04160</name>
</gene>
<feature type="coiled-coil region" evidence="1">
    <location>
        <begin position="111"/>
        <end position="138"/>
    </location>
</feature>
<comment type="caution">
    <text evidence="4">The sequence shown here is derived from an EMBL/GenBank/DDBJ whole genome shotgun (WGS) entry which is preliminary data.</text>
</comment>
<dbReference type="Proteomes" id="UP000721236">
    <property type="component" value="Unassembled WGS sequence"/>
</dbReference>
<feature type="region of interest" description="Disordered" evidence="2">
    <location>
        <begin position="65"/>
        <end position="84"/>
    </location>
</feature>
<evidence type="ECO:0000313" key="4">
    <source>
        <dbReference type="EMBL" id="CAG9180926.1"/>
    </source>
</evidence>
<keyword evidence="5" id="KW-1185">Reference proteome</keyword>
<keyword evidence="3" id="KW-0472">Membrane</keyword>
<keyword evidence="1" id="KW-0175">Coiled coil</keyword>
<organism evidence="4 5">
    <name type="scientific">Cupriavidus respiraculi</name>
    <dbReference type="NCBI Taxonomy" id="195930"/>
    <lineage>
        <taxon>Bacteria</taxon>
        <taxon>Pseudomonadati</taxon>
        <taxon>Pseudomonadota</taxon>
        <taxon>Betaproteobacteria</taxon>
        <taxon>Burkholderiales</taxon>
        <taxon>Burkholderiaceae</taxon>
        <taxon>Cupriavidus</taxon>
    </lineage>
</organism>